<organism evidence="3 4">
    <name type="scientific">Punica granatum</name>
    <name type="common">Pomegranate</name>
    <dbReference type="NCBI Taxonomy" id="22663"/>
    <lineage>
        <taxon>Eukaryota</taxon>
        <taxon>Viridiplantae</taxon>
        <taxon>Streptophyta</taxon>
        <taxon>Embryophyta</taxon>
        <taxon>Tracheophyta</taxon>
        <taxon>Spermatophyta</taxon>
        <taxon>Magnoliopsida</taxon>
        <taxon>eudicotyledons</taxon>
        <taxon>Gunneridae</taxon>
        <taxon>Pentapetalae</taxon>
        <taxon>rosids</taxon>
        <taxon>malvids</taxon>
        <taxon>Myrtales</taxon>
        <taxon>Lythraceae</taxon>
        <taxon>Punica</taxon>
    </lineage>
</organism>
<proteinExistence type="predicted"/>
<keyword evidence="4" id="KW-1185">Reference proteome</keyword>
<evidence type="ECO:0000313" key="3">
    <source>
        <dbReference type="EMBL" id="PKI65410.1"/>
    </source>
</evidence>
<dbReference type="PANTHER" id="PTHR37610">
    <property type="entry name" value="CCHC-TYPE DOMAIN-CONTAINING PROTEIN"/>
    <property type="match status" value="1"/>
</dbReference>
<feature type="domain" description="Retrotransposon Copia-like N-terminal" evidence="2">
    <location>
        <begin position="22"/>
        <end position="68"/>
    </location>
</feature>
<reference evidence="3 4" key="1">
    <citation type="submission" date="2017-11" db="EMBL/GenBank/DDBJ databases">
        <title>De-novo sequencing of pomegranate (Punica granatum L.) genome.</title>
        <authorList>
            <person name="Akparov Z."/>
            <person name="Amiraslanov A."/>
            <person name="Hajiyeva S."/>
            <person name="Abbasov M."/>
            <person name="Kaur K."/>
            <person name="Hamwieh A."/>
            <person name="Solovyev V."/>
            <person name="Salamov A."/>
            <person name="Braich B."/>
            <person name="Kosarev P."/>
            <person name="Mahmoud A."/>
            <person name="Hajiyev E."/>
            <person name="Babayeva S."/>
            <person name="Izzatullayeva V."/>
            <person name="Mammadov A."/>
            <person name="Mammadov A."/>
            <person name="Sharifova S."/>
            <person name="Ojaghi J."/>
            <person name="Eynullazada K."/>
            <person name="Bayramov B."/>
            <person name="Abdulazimova A."/>
            <person name="Shahmuradov I."/>
        </authorList>
    </citation>
    <scope>NUCLEOTIDE SEQUENCE [LARGE SCALE GENOMIC DNA]</scope>
    <source>
        <strain evidence="4">cv. AG2017</strain>
        <tissue evidence="3">Leaf</tissue>
    </source>
</reference>
<dbReference type="InterPro" id="IPR029472">
    <property type="entry name" value="Copia-like_N"/>
</dbReference>
<dbReference type="Pfam" id="PF14244">
    <property type="entry name" value="Retrotran_gag_3"/>
    <property type="match status" value="1"/>
</dbReference>
<gene>
    <name evidence="3" type="ORF">CRG98_014149</name>
</gene>
<evidence type="ECO:0000256" key="1">
    <source>
        <dbReference type="SAM" id="MobiDB-lite"/>
    </source>
</evidence>
<comment type="caution">
    <text evidence="3">The sequence shown here is derived from an EMBL/GenBank/DDBJ whole genome shotgun (WGS) entry which is preliminary data.</text>
</comment>
<feature type="compositionally biased region" description="Polar residues" evidence="1">
    <location>
        <begin position="293"/>
        <end position="302"/>
    </location>
</feature>
<feature type="region of interest" description="Disordered" evidence="1">
    <location>
        <begin position="258"/>
        <end position="302"/>
    </location>
</feature>
<sequence length="302" mass="33890">MDANTRVRNGSIIAASPYAVTSSDGLGIRIIACTLNGENYLTWSRLMTNALRAKNKLGFIDGSIRKPAEGDANELQWIMCNSMVVAWITNTLDQDLQSSVACIENEKNLWDDLKERFLEEGESVAKYYSNLKVLWDELENFLEAPTCTCAAVASITSQREKEKAYQFLMGLNSEFGMVRSNILSLDTLHSLNKIYYMVIHEERQKIVAHGHESGPEAVVYYVKEGHGTNQLDTHSRGRPHCDYCDRMGHTRNTCWKLHGKPADWEPKSKGKGGPKQQKKFEPTRATGLGVLQARSNAVQTNT</sequence>
<dbReference type="STRING" id="22663.A0A2I0KB34"/>
<accession>A0A2I0KB34</accession>
<evidence type="ECO:0000259" key="2">
    <source>
        <dbReference type="Pfam" id="PF14244"/>
    </source>
</evidence>
<name>A0A2I0KB34_PUNGR</name>
<protein>
    <recommendedName>
        <fullName evidence="2">Retrotransposon Copia-like N-terminal domain-containing protein</fullName>
    </recommendedName>
</protein>
<dbReference type="EMBL" id="PGOL01000751">
    <property type="protein sequence ID" value="PKI65410.1"/>
    <property type="molecule type" value="Genomic_DNA"/>
</dbReference>
<dbReference type="PANTHER" id="PTHR37610:SF97">
    <property type="entry name" value="RETROTRANSPOSON GAG DOMAIN-CONTAINING PROTEIN"/>
    <property type="match status" value="1"/>
</dbReference>
<dbReference type="Proteomes" id="UP000233551">
    <property type="component" value="Unassembled WGS sequence"/>
</dbReference>
<dbReference type="AlphaFoldDB" id="A0A2I0KB34"/>
<evidence type="ECO:0000313" key="4">
    <source>
        <dbReference type="Proteomes" id="UP000233551"/>
    </source>
</evidence>